<dbReference type="Pfam" id="PF08316">
    <property type="entry name" value="Pal1"/>
    <property type="match status" value="1"/>
</dbReference>
<dbReference type="Proteomes" id="UP000756921">
    <property type="component" value="Unassembled WGS sequence"/>
</dbReference>
<feature type="region of interest" description="Disordered" evidence="1">
    <location>
        <begin position="343"/>
        <end position="409"/>
    </location>
</feature>
<dbReference type="EMBL" id="WJXW01000005">
    <property type="protein sequence ID" value="KAF9735968.1"/>
    <property type="molecule type" value="Genomic_DNA"/>
</dbReference>
<dbReference type="InterPro" id="IPR013226">
    <property type="entry name" value="Pal1"/>
</dbReference>
<accession>A0A9P6KQP0</accession>
<dbReference type="OrthoDB" id="5389892at2759"/>
<dbReference type="PANTHER" id="PTHR28307:SF1">
    <property type="entry name" value="PAL1 CELL MORPHOLOGY PROTEIN"/>
    <property type="match status" value="1"/>
</dbReference>
<reference evidence="2" key="1">
    <citation type="journal article" date="2020" name="Mol. Plant Microbe Interact.">
        <title>Genome Sequence of the Biocontrol Agent Coniothyrium minitans strain Conio (IMI 134523).</title>
        <authorList>
            <person name="Patel D."/>
            <person name="Shittu T.A."/>
            <person name="Baroncelli R."/>
            <person name="Muthumeenakshi S."/>
            <person name="Osborne T.H."/>
            <person name="Janganan T.K."/>
            <person name="Sreenivasaprasad S."/>
        </authorList>
    </citation>
    <scope>NUCLEOTIDE SEQUENCE</scope>
    <source>
        <strain evidence="2">Conio</strain>
    </source>
</reference>
<protein>
    <recommendedName>
        <fullName evidence="4">Pal1 cell morphology</fullName>
    </recommendedName>
</protein>
<evidence type="ECO:0000313" key="2">
    <source>
        <dbReference type="EMBL" id="KAF9735968.1"/>
    </source>
</evidence>
<evidence type="ECO:0000313" key="3">
    <source>
        <dbReference type="Proteomes" id="UP000756921"/>
    </source>
</evidence>
<dbReference type="GO" id="GO:0005737">
    <property type="term" value="C:cytoplasm"/>
    <property type="evidence" value="ECO:0007669"/>
    <property type="project" value="TreeGrafter"/>
</dbReference>
<name>A0A9P6KQP0_9PLEO</name>
<evidence type="ECO:0000256" key="1">
    <source>
        <dbReference type="SAM" id="MobiDB-lite"/>
    </source>
</evidence>
<feature type="compositionally biased region" description="Basic residues" evidence="1">
    <location>
        <begin position="395"/>
        <end position="409"/>
    </location>
</feature>
<feature type="compositionally biased region" description="Polar residues" evidence="1">
    <location>
        <begin position="27"/>
        <end position="37"/>
    </location>
</feature>
<proteinExistence type="predicted"/>
<feature type="compositionally biased region" description="Polar residues" evidence="1">
    <location>
        <begin position="375"/>
        <end position="390"/>
    </location>
</feature>
<feature type="compositionally biased region" description="Polar residues" evidence="1">
    <location>
        <begin position="65"/>
        <end position="86"/>
    </location>
</feature>
<gene>
    <name evidence="2" type="ORF">PMIN01_05883</name>
</gene>
<evidence type="ECO:0008006" key="4">
    <source>
        <dbReference type="Google" id="ProtNLM"/>
    </source>
</evidence>
<organism evidence="2 3">
    <name type="scientific">Paraphaeosphaeria minitans</name>
    <dbReference type="NCBI Taxonomy" id="565426"/>
    <lineage>
        <taxon>Eukaryota</taxon>
        <taxon>Fungi</taxon>
        <taxon>Dikarya</taxon>
        <taxon>Ascomycota</taxon>
        <taxon>Pezizomycotina</taxon>
        <taxon>Dothideomycetes</taxon>
        <taxon>Pleosporomycetidae</taxon>
        <taxon>Pleosporales</taxon>
        <taxon>Massarineae</taxon>
        <taxon>Didymosphaeriaceae</taxon>
        <taxon>Paraphaeosphaeria</taxon>
    </lineage>
</organism>
<comment type="caution">
    <text evidence="2">The sequence shown here is derived from an EMBL/GenBank/DDBJ whole genome shotgun (WGS) entry which is preliminary data.</text>
</comment>
<feature type="compositionally biased region" description="Basic and acidic residues" evidence="1">
    <location>
        <begin position="1"/>
        <end position="14"/>
    </location>
</feature>
<feature type="region of interest" description="Disordered" evidence="1">
    <location>
        <begin position="1"/>
        <end position="205"/>
    </location>
</feature>
<feature type="compositionally biased region" description="Basic and acidic residues" evidence="1">
    <location>
        <begin position="127"/>
        <end position="140"/>
    </location>
</feature>
<keyword evidence="3" id="KW-1185">Reference proteome</keyword>
<dbReference type="PANTHER" id="PTHR28307">
    <property type="entry name" value="PROTEIN PAL1"/>
    <property type="match status" value="1"/>
</dbReference>
<dbReference type="AlphaFoldDB" id="A0A9P6KQP0"/>
<sequence>MGSDKGFVEAHHSLIDPLIEPDPSDDTGLNSHFTSTFAPRPALHTPPDSAGSQEFPSAIIRDHNTGGSVNANPFVRSQNTGNSVETNPYRRSRASSASQGPAPHHGETTPRRSSKFEYPSPPHSASPRREHFSRDHRKEAFGSMSEGRPRRSSQPSGVHPTKGGGLTRGGSLRERYPGDPSTRPLDTIRKESKNAHRAPHLRKKNFTGADIIDRLDKTTIGGAAYHHEGPYDATNLSRNLDFKHSPVAAVAESNAEALRATPKENIIDSVQKHRPLEGVAIVPPGMPDRMGRTYDYKEGADLMREPGADYKRWAGVTYHPDDLKGKGEPSYTIEKALKDHKAYGDTGSEMQSHRRNVSMGSTDVRGHLPAESLDAGTSSGIGRSNTTGKSVGSALKKRFGSIRRKKVEG</sequence>
<feature type="compositionally biased region" description="Basic residues" evidence="1">
    <location>
        <begin position="195"/>
        <end position="205"/>
    </location>
</feature>